<dbReference type="InterPro" id="IPR016032">
    <property type="entry name" value="Sig_transdc_resp-reg_C-effctor"/>
</dbReference>
<feature type="domain" description="HTH luxR-type" evidence="1">
    <location>
        <begin position="183"/>
        <end position="246"/>
    </location>
</feature>
<dbReference type="Gene3D" id="1.10.10.10">
    <property type="entry name" value="Winged helix-like DNA-binding domain superfamily/Winged helix DNA-binding domain"/>
    <property type="match status" value="1"/>
</dbReference>
<reference evidence="2 3" key="1">
    <citation type="submission" date="2021-03" db="EMBL/GenBank/DDBJ databases">
        <title>Complete genome of Parasphingorhabdus_sp.JHSY0214.</title>
        <authorList>
            <person name="Yoo J.H."/>
            <person name="Bae J.W."/>
        </authorList>
    </citation>
    <scope>NUCLEOTIDE SEQUENCE [LARGE SCALE GENOMIC DNA]</scope>
    <source>
        <strain evidence="2 3">JHSY0214</strain>
    </source>
</reference>
<dbReference type="InterPro" id="IPR000792">
    <property type="entry name" value="Tscrpt_reg_LuxR_C"/>
</dbReference>
<dbReference type="RefSeq" id="WP_207987671.1">
    <property type="nucleotide sequence ID" value="NZ_CP071794.1"/>
</dbReference>
<organism evidence="2 3">
    <name type="scientific">Parasphingorhabdus cellanae</name>
    <dbReference type="NCBI Taxonomy" id="2806553"/>
    <lineage>
        <taxon>Bacteria</taxon>
        <taxon>Pseudomonadati</taxon>
        <taxon>Pseudomonadota</taxon>
        <taxon>Alphaproteobacteria</taxon>
        <taxon>Sphingomonadales</taxon>
        <taxon>Sphingomonadaceae</taxon>
        <taxon>Parasphingorhabdus</taxon>
    </lineage>
</organism>
<dbReference type="SUPFAM" id="SSF46894">
    <property type="entry name" value="C-terminal effector domain of the bipartite response regulators"/>
    <property type="match status" value="1"/>
</dbReference>
<protein>
    <submittedName>
        <fullName evidence="2">Helix-turn-helix transcriptional regulator</fullName>
    </submittedName>
</protein>
<dbReference type="Proteomes" id="UP000663923">
    <property type="component" value="Chromosome"/>
</dbReference>
<evidence type="ECO:0000313" key="2">
    <source>
        <dbReference type="EMBL" id="QTD55847.1"/>
    </source>
</evidence>
<dbReference type="InterPro" id="IPR036388">
    <property type="entry name" value="WH-like_DNA-bd_sf"/>
</dbReference>
<dbReference type="SMART" id="SM00421">
    <property type="entry name" value="HTH_LUXR"/>
    <property type="match status" value="1"/>
</dbReference>
<name>A0ABX7T5R0_9SPHN</name>
<dbReference type="PRINTS" id="PR00038">
    <property type="entry name" value="HTHLUXR"/>
</dbReference>
<dbReference type="PROSITE" id="PS00622">
    <property type="entry name" value="HTH_LUXR_1"/>
    <property type="match status" value="1"/>
</dbReference>
<dbReference type="EMBL" id="CP071794">
    <property type="protein sequence ID" value="QTD55847.1"/>
    <property type="molecule type" value="Genomic_DNA"/>
</dbReference>
<dbReference type="Pfam" id="PF00196">
    <property type="entry name" value="GerE"/>
    <property type="match status" value="1"/>
</dbReference>
<proteinExistence type="predicted"/>
<gene>
    <name evidence="2" type="ORF">J4G78_16920</name>
</gene>
<sequence>MNQIFEPLDAEKGALLIEAVGSENFGPMLLEIASSISNVDELFGYLVKNDGPPEPIVSTSFLGGAEKRVESYLSRHYRHDYALHELSKIGVGQSFAKQIGLANVIPYDYRKKCFDQPGFTEKLSFGWRGKAYMLVLSFYRKDNSDQAALTKLASLANLTLATMVRFHVPARQDDIVATIERRMLRSFPELTTRERQVCARTLAGETASSIAAELGIGSGTVLTYRQRAYQRFAFKSCNDFLPLLIS</sequence>
<evidence type="ECO:0000313" key="3">
    <source>
        <dbReference type="Proteomes" id="UP000663923"/>
    </source>
</evidence>
<dbReference type="PROSITE" id="PS50043">
    <property type="entry name" value="HTH_LUXR_2"/>
    <property type="match status" value="1"/>
</dbReference>
<keyword evidence="3" id="KW-1185">Reference proteome</keyword>
<evidence type="ECO:0000259" key="1">
    <source>
        <dbReference type="PROSITE" id="PS50043"/>
    </source>
</evidence>
<accession>A0ABX7T5R0</accession>